<dbReference type="STRING" id="1191523.MROS_1673"/>
<evidence type="ECO:0000256" key="1">
    <source>
        <dbReference type="SAM" id="Phobius"/>
    </source>
</evidence>
<keyword evidence="3" id="KW-1185">Reference proteome</keyword>
<dbReference type="HOGENOM" id="CLU_1508224_0_0_10"/>
<dbReference type="Proteomes" id="UP000009011">
    <property type="component" value="Chromosome"/>
</dbReference>
<feature type="transmembrane region" description="Helical" evidence="1">
    <location>
        <begin position="122"/>
        <end position="143"/>
    </location>
</feature>
<feature type="transmembrane region" description="Helical" evidence="1">
    <location>
        <begin position="23"/>
        <end position="42"/>
    </location>
</feature>
<reference evidence="2 3" key="1">
    <citation type="journal article" date="2013" name="PLoS ONE">
        <title>Genomic analysis of Melioribacter roseus, facultatively anaerobic organotrophic bacterium representing a novel deep lineage within Bacteriodetes/Chlorobi group.</title>
        <authorList>
            <person name="Kadnikov V.V."/>
            <person name="Mardanov A.V."/>
            <person name="Podosokorskaya O.A."/>
            <person name="Gavrilov S.N."/>
            <person name="Kublanov I.V."/>
            <person name="Beletsky A.V."/>
            <person name="Bonch-Osmolovskaya E.A."/>
            <person name="Ravin N.V."/>
        </authorList>
    </citation>
    <scope>NUCLEOTIDE SEQUENCE [LARGE SCALE GENOMIC DNA]</scope>
    <source>
        <strain evidence="3">JCM 17771 / P3M-2</strain>
    </source>
</reference>
<dbReference type="KEGG" id="mro:MROS_1673"/>
<protein>
    <recommendedName>
        <fullName evidence="4">ECF transporter S component</fullName>
    </recommendedName>
</protein>
<sequence length="177" mass="19289">MGTMNTLTAKAGLAEKLQIKETIAVFGAAVILPIIFHLLPNINGTPLGKYALPIFYAPFIAVLFFRFHTALIASLLAPLANYLIAGNPAFEIVQLITLELTLFVAAAYLLKRLNRVKYAVAPLSYLLSIFAVYILTSTGVIGLQIKSGYLINSVTTALPGILILTLLNFILIRRKQD</sequence>
<organism evidence="2 3">
    <name type="scientific">Melioribacter roseus (strain DSM 23840 / JCM 17771 / VKM B-2668 / P3M-2)</name>
    <dbReference type="NCBI Taxonomy" id="1191523"/>
    <lineage>
        <taxon>Bacteria</taxon>
        <taxon>Pseudomonadati</taxon>
        <taxon>Ignavibacteriota</taxon>
        <taxon>Ignavibacteria</taxon>
        <taxon>Ignavibacteriales</taxon>
        <taxon>Melioribacteraceae</taxon>
        <taxon>Melioribacter</taxon>
    </lineage>
</organism>
<keyword evidence="1" id="KW-0472">Membrane</keyword>
<evidence type="ECO:0000313" key="2">
    <source>
        <dbReference type="EMBL" id="AFN74907.1"/>
    </source>
</evidence>
<evidence type="ECO:0008006" key="4">
    <source>
        <dbReference type="Google" id="ProtNLM"/>
    </source>
</evidence>
<name>I6YWI2_MELRP</name>
<gene>
    <name evidence="2" type="ordered locus">MROS_1673</name>
</gene>
<feature type="transmembrane region" description="Helical" evidence="1">
    <location>
        <begin position="92"/>
        <end position="110"/>
    </location>
</feature>
<proteinExistence type="predicted"/>
<feature type="transmembrane region" description="Helical" evidence="1">
    <location>
        <begin position="149"/>
        <end position="172"/>
    </location>
</feature>
<dbReference type="AlphaFoldDB" id="I6YWI2"/>
<accession>I6YWI2</accession>
<dbReference type="eggNOG" id="ENOG5033HFK">
    <property type="taxonomic scope" value="Bacteria"/>
</dbReference>
<evidence type="ECO:0000313" key="3">
    <source>
        <dbReference type="Proteomes" id="UP000009011"/>
    </source>
</evidence>
<keyword evidence="1" id="KW-1133">Transmembrane helix</keyword>
<feature type="transmembrane region" description="Helical" evidence="1">
    <location>
        <begin position="54"/>
        <end position="80"/>
    </location>
</feature>
<dbReference type="EMBL" id="CP003557">
    <property type="protein sequence ID" value="AFN74907.1"/>
    <property type="molecule type" value="Genomic_DNA"/>
</dbReference>
<keyword evidence="1" id="KW-0812">Transmembrane</keyword>